<evidence type="ECO:0000313" key="3">
    <source>
        <dbReference type="EMBL" id="PCK33324.1"/>
    </source>
</evidence>
<dbReference type="Proteomes" id="UP000228621">
    <property type="component" value="Unassembled WGS sequence"/>
</dbReference>
<dbReference type="GO" id="GO:0016787">
    <property type="term" value="F:hydrolase activity"/>
    <property type="evidence" value="ECO:0007669"/>
    <property type="project" value="UniProtKB-KW"/>
</dbReference>
<dbReference type="InterPro" id="IPR001466">
    <property type="entry name" value="Beta-lactam-related"/>
</dbReference>
<dbReference type="Gene3D" id="3.40.710.10">
    <property type="entry name" value="DD-peptidase/beta-lactamase superfamily"/>
    <property type="match status" value="1"/>
</dbReference>
<dbReference type="PANTHER" id="PTHR46825:SF15">
    <property type="entry name" value="BETA-LACTAMASE-RELATED DOMAIN-CONTAINING PROTEIN"/>
    <property type="match status" value="1"/>
</dbReference>
<sequence length="415" mass="47138">MKSLILTLVCLVCISYSKITFAKTPNQQWSQFLKSYSKQVERKLKEKSVPGAALSIVHVEHGSYAEGFGRTKSRKGTSIDERTRFRLASVSKTFAGSLTAKLASEGYFNIDDNVSTYLPRVAEGDYSQLKLYHLLSHSSGLVPNAYDNLIESRMDYPQIVERLLQVKALCAPGECYGYQNVMFSLIGDVIEQATKIPYQTWMEEFVFAPLNMRDSGLGYEQMTQDSNFAWPHVRGRKRWHTAKLKQHYYKVLPAAGVNASAADMAQWLKAQLGLYPSVLSPDALSKQSVPYTLTKRELRRRIWRGHVEEAYYGLGWRIYRYDGRLLYYHSGWVQGYRTDVVIMPEQGIGFSLLLNAESGIINKLTNDFIVDAIALEKQLMPVLSEQEIQKIRQEEANLLKAIATPSDENVANNED</sequence>
<dbReference type="InterPro" id="IPR050491">
    <property type="entry name" value="AmpC-like"/>
</dbReference>
<keyword evidence="1" id="KW-0732">Signal</keyword>
<evidence type="ECO:0000313" key="4">
    <source>
        <dbReference type="Proteomes" id="UP000228621"/>
    </source>
</evidence>
<keyword evidence="4" id="KW-1185">Reference proteome</keyword>
<name>A0A2A5JV17_PSEO7</name>
<comment type="caution">
    <text evidence="3">The sequence shown here is derived from an EMBL/GenBank/DDBJ whole genome shotgun (WGS) entry which is preliminary data.</text>
</comment>
<feature type="signal peptide" evidence="1">
    <location>
        <begin position="1"/>
        <end position="22"/>
    </location>
</feature>
<proteinExistence type="predicted"/>
<protein>
    <submittedName>
        <fullName evidence="3">Serine hydrolase</fullName>
    </submittedName>
</protein>
<dbReference type="EMBL" id="NKHF01000008">
    <property type="protein sequence ID" value="PCK33324.1"/>
    <property type="molecule type" value="Genomic_DNA"/>
</dbReference>
<dbReference type="PANTHER" id="PTHR46825">
    <property type="entry name" value="D-ALANYL-D-ALANINE-CARBOXYPEPTIDASE/ENDOPEPTIDASE AMPH"/>
    <property type="match status" value="1"/>
</dbReference>
<gene>
    <name evidence="3" type="ORF">CEX98_02175</name>
</gene>
<dbReference type="Pfam" id="PF00144">
    <property type="entry name" value="Beta-lactamase"/>
    <property type="match status" value="1"/>
</dbReference>
<dbReference type="AlphaFoldDB" id="A0A2A5JV17"/>
<dbReference type="RefSeq" id="WP_099640498.1">
    <property type="nucleotide sequence ID" value="NZ_NKHF01000008.1"/>
</dbReference>
<reference evidence="4" key="1">
    <citation type="journal article" date="2019" name="Genome Announc.">
        <title>Draft Genome Sequence of Pseudoalteromonas piscicida Strain 36Y ROTHPW, an Hypersaline Seawater Isolate from the South Coast of Sonora, Mexico.</title>
        <authorList>
            <person name="Sanchez-Diaz R."/>
            <person name="Molina-Garza Z.J."/>
            <person name="Cruz-Suarez L.E."/>
            <person name="Selvin J."/>
            <person name="Kiran G.S."/>
            <person name="Ibarra-Gamez J.C."/>
            <person name="Gomez-Gil B."/>
            <person name="Galaviz-Silva L."/>
        </authorList>
    </citation>
    <scope>NUCLEOTIDE SEQUENCE [LARGE SCALE GENOMIC DNA]</scope>
    <source>
        <strain evidence="4">36Y_RITHPW</strain>
    </source>
</reference>
<dbReference type="SUPFAM" id="SSF56601">
    <property type="entry name" value="beta-lactamase/transpeptidase-like"/>
    <property type="match status" value="1"/>
</dbReference>
<evidence type="ECO:0000259" key="2">
    <source>
        <dbReference type="Pfam" id="PF00144"/>
    </source>
</evidence>
<accession>A0A2A5JV17</accession>
<organism evidence="3 4">
    <name type="scientific">Pseudoalteromonas piscicida</name>
    <dbReference type="NCBI Taxonomy" id="43662"/>
    <lineage>
        <taxon>Bacteria</taxon>
        <taxon>Pseudomonadati</taxon>
        <taxon>Pseudomonadota</taxon>
        <taxon>Gammaproteobacteria</taxon>
        <taxon>Alteromonadales</taxon>
        <taxon>Pseudoalteromonadaceae</taxon>
        <taxon>Pseudoalteromonas</taxon>
    </lineage>
</organism>
<dbReference type="InterPro" id="IPR012338">
    <property type="entry name" value="Beta-lactam/transpept-like"/>
</dbReference>
<evidence type="ECO:0000256" key="1">
    <source>
        <dbReference type="SAM" id="SignalP"/>
    </source>
</evidence>
<feature type="domain" description="Beta-lactamase-related" evidence="2">
    <location>
        <begin position="40"/>
        <end position="358"/>
    </location>
</feature>
<keyword evidence="3" id="KW-0378">Hydrolase</keyword>
<dbReference type="OrthoDB" id="119951at2"/>
<feature type="chain" id="PRO_5012314445" evidence="1">
    <location>
        <begin position="23"/>
        <end position="415"/>
    </location>
</feature>